<name>A0A0L9T5H7_PHAAN</name>
<dbReference type="Proteomes" id="UP000053144">
    <property type="component" value="Unassembled WGS sequence"/>
</dbReference>
<evidence type="ECO:0000313" key="2">
    <source>
        <dbReference type="Proteomes" id="UP000053144"/>
    </source>
</evidence>
<gene>
    <name evidence="1" type="ORF">LR48_Vigan197s000200</name>
</gene>
<dbReference type="AlphaFoldDB" id="A0A0L9T5H7"/>
<protein>
    <submittedName>
        <fullName evidence="1">Uncharacterized protein</fullName>
    </submittedName>
</protein>
<accession>A0A0L9T5H7</accession>
<evidence type="ECO:0000313" key="1">
    <source>
        <dbReference type="EMBL" id="KOM25833.1"/>
    </source>
</evidence>
<sequence>MHQSSLTKQMREKEASRSVCRNQAVELLLFGAYFQYFPCDIVAFFTCAHSPHFSHGTHGQLLLQF</sequence>
<organism evidence="1 2">
    <name type="scientific">Phaseolus angularis</name>
    <name type="common">Azuki bean</name>
    <name type="synonym">Vigna angularis</name>
    <dbReference type="NCBI Taxonomy" id="3914"/>
    <lineage>
        <taxon>Eukaryota</taxon>
        <taxon>Viridiplantae</taxon>
        <taxon>Streptophyta</taxon>
        <taxon>Embryophyta</taxon>
        <taxon>Tracheophyta</taxon>
        <taxon>Spermatophyta</taxon>
        <taxon>Magnoliopsida</taxon>
        <taxon>eudicotyledons</taxon>
        <taxon>Gunneridae</taxon>
        <taxon>Pentapetalae</taxon>
        <taxon>rosids</taxon>
        <taxon>fabids</taxon>
        <taxon>Fabales</taxon>
        <taxon>Fabaceae</taxon>
        <taxon>Papilionoideae</taxon>
        <taxon>50 kb inversion clade</taxon>
        <taxon>NPAAA clade</taxon>
        <taxon>indigoferoid/millettioid clade</taxon>
        <taxon>Phaseoleae</taxon>
        <taxon>Vigna</taxon>
    </lineage>
</organism>
<reference evidence="2" key="1">
    <citation type="journal article" date="2015" name="Proc. Natl. Acad. Sci. U.S.A.">
        <title>Genome sequencing of adzuki bean (Vigna angularis) provides insight into high starch and low fat accumulation and domestication.</title>
        <authorList>
            <person name="Yang K."/>
            <person name="Tian Z."/>
            <person name="Chen C."/>
            <person name="Luo L."/>
            <person name="Zhao B."/>
            <person name="Wang Z."/>
            <person name="Yu L."/>
            <person name="Li Y."/>
            <person name="Sun Y."/>
            <person name="Li W."/>
            <person name="Chen Y."/>
            <person name="Li Y."/>
            <person name="Zhang Y."/>
            <person name="Ai D."/>
            <person name="Zhao J."/>
            <person name="Shang C."/>
            <person name="Ma Y."/>
            <person name="Wu B."/>
            <person name="Wang M."/>
            <person name="Gao L."/>
            <person name="Sun D."/>
            <person name="Zhang P."/>
            <person name="Guo F."/>
            <person name="Wang W."/>
            <person name="Li Y."/>
            <person name="Wang J."/>
            <person name="Varshney R.K."/>
            <person name="Wang J."/>
            <person name="Ling H.Q."/>
            <person name="Wan P."/>
        </authorList>
    </citation>
    <scope>NUCLEOTIDE SEQUENCE</scope>
    <source>
        <strain evidence="2">cv. Jingnong 6</strain>
    </source>
</reference>
<dbReference type="EMBL" id="KQ258291">
    <property type="protein sequence ID" value="KOM25833.1"/>
    <property type="molecule type" value="Genomic_DNA"/>
</dbReference>
<dbReference type="Gramene" id="KOM25833">
    <property type="protein sequence ID" value="KOM25833"/>
    <property type="gene ID" value="LR48_Vigan197s000200"/>
</dbReference>
<proteinExistence type="predicted"/>